<sequence length="271" mass="29847">MKHRILITTLASVMLIGGISTASTVISNTQTVQAATPSFHSSYWTKNRRVYVTKKITFKRYDALKGRIVRGRRTFKAGQRITVRNAGEFDGWVLAGTKAGSRYWWVNTSANTNWLSSNKPVNTRSYIKGNTYQDKHGVKVAIENATNVKTTDGQNFVVVTATVTNNGSHSITPSDWLTLKLGFLSANPKKNKIKTSDIFAEPINDMPSNNQWSDLIKTGNKKLSQGDSAKIAVVLQSENTSKIADSLYIIASDFSSNKVITLHLSSVTLGK</sequence>
<accession>A0A9Q5C6U2</accession>
<organism evidence="3 4">
    <name type="scientific">Lactobacillus helveticus</name>
    <name type="common">Lactobacillus suntoryeus</name>
    <dbReference type="NCBI Taxonomy" id="1587"/>
    <lineage>
        <taxon>Bacteria</taxon>
        <taxon>Bacillati</taxon>
        <taxon>Bacillota</taxon>
        <taxon>Bacilli</taxon>
        <taxon>Lactobacillales</taxon>
        <taxon>Lactobacillaceae</taxon>
        <taxon>Lactobacillus</taxon>
    </lineage>
</organism>
<name>A0A9Q5C6U2_LACHE</name>
<keyword evidence="1 2" id="KW-0732">Signal</keyword>
<comment type="caution">
    <text evidence="3">The sequence shown here is derived from an EMBL/GenBank/DDBJ whole genome shotgun (WGS) entry which is preliminary data.</text>
</comment>
<reference evidence="3" key="1">
    <citation type="submission" date="2019-09" db="EMBL/GenBank/DDBJ databases">
        <title>Comparative genomic analysis of Lactobacillus helveticus.</title>
        <authorList>
            <person name="Zhang H."/>
            <person name="Chen Y."/>
            <person name="Zhong Z."/>
        </authorList>
    </citation>
    <scope>NUCLEOTIDE SEQUENCE</scope>
    <source>
        <strain evidence="3">IMAU30003</strain>
    </source>
</reference>
<dbReference type="EMBL" id="WCHB01000018">
    <property type="protein sequence ID" value="NRO34526.1"/>
    <property type="molecule type" value="Genomic_DNA"/>
</dbReference>
<dbReference type="AlphaFoldDB" id="A0A9Q5C6U2"/>
<dbReference type="Gene3D" id="2.60.40.1240">
    <property type="match status" value="1"/>
</dbReference>
<dbReference type="Proteomes" id="UP000651333">
    <property type="component" value="Unassembled WGS sequence"/>
</dbReference>
<evidence type="ECO:0000256" key="2">
    <source>
        <dbReference type="SAM" id="SignalP"/>
    </source>
</evidence>
<feature type="signal peptide" evidence="2">
    <location>
        <begin position="1"/>
        <end position="22"/>
    </location>
</feature>
<gene>
    <name evidence="3" type="ORF">IMAU30003_00764</name>
</gene>
<evidence type="ECO:0000256" key="1">
    <source>
        <dbReference type="ARBA" id="ARBA00022729"/>
    </source>
</evidence>
<evidence type="ECO:0000313" key="4">
    <source>
        <dbReference type="Proteomes" id="UP000651333"/>
    </source>
</evidence>
<evidence type="ECO:0000313" key="3">
    <source>
        <dbReference type="EMBL" id="NRO34526.1"/>
    </source>
</evidence>
<feature type="chain" id="PRO_5040388632" description="DUF4352 domain-containing protein" evidence="2">
    <location>
        <begin position="23"/>
        <end position="271"/>
    </location>
</feature>
<proteinExistence type="predicted"/>
<dbReference type="RefSeq" id="WP_173007109.1">
    <property type="nucleotide sequence ID" value="NZ_JBJDUD010000016.1"/>
</dbReference>
<protein>
    <recommendedName>
        <fullName evidence="5">DUF4352 domain-containing protein</fullName>
    </recommendedName>
</protein>
<dbReference type="InterPro" id="IPR029050">
    <property type="entry name" value="Immunoprotect_excell_Ig-like"/>
</dbReference>
<evidence type="ECO:0008006" key="5">
    <source>
        <dbReference type="Google" id="ProtNLM"/>
    </source>
</evidence>